<comment type="similarity">
    <text evidence="2 8">Belongs to the serpin family.</text>
</comment>
<dbReference type="PROSITE" id="PS00284">
    <property type="entry name" value="SERPIN"/>
    <property type="match status" value="1"/>
</dbReference>
<dbReference type="InterPro" id="IPR042185">
    <property type="entry name" value="Serpin_sf_2"/>
</dbReference>
<dbReference type="EMBL" id="CAXKWB010001006">
    <property type="protein sequence ID" value="CAL4063085.1"/>
    <property type="molecule type" value="Genomic_DNA"/>
</dbReference>
<organism evidence="11 12">
    <name type="scientific">Meganyctiphanes norvegica</name>
    <name type="common">Northern krill</name>
    <name type="synonym">Thysanopoda norvegica</name>
    <dbReference type="NCBI Taxonomy" id="48144"/>
    <lineage>
        <taxon>Eukaryota</taxon>
        <taxon>Metazoa</taxon>
        <taxon>Ecdysozoa</taxon>
        <taxon>Arthropoda</taxon>
        <taxon>Crustacea</taxon>
        <taxon>Multicrustacea</taxon>
        <taxon>Malacostraca</taxon>
        <taxon>Eumalacostraca</taxon>
        <taxon>Eucarida</taxon>
        <taxon>Euphausiacea</taxon>
        <taxon>Euphausiidae</taxon>
        <taxon>Meganyctiphanes</taxon>
    </lineage>
</organism>
<dbReference type="GO" id="GO:0004867">
    <property type="term" value="F:serine-type endopeptidase inhibitor activity"/>
    <property type="evidence" value="ECO:0007669"/>
    <property type="project" value="UniProtKB-KW"/>
</dbReference>
<dbReference type="Gene3D" id="2.30.39.10">
    <property type="entry name" value="Alpha-1-antitrypsin, domain 1"/>
    <property type="match status" value="2"/>
</dbReference>
<keyword evidence="5 9" id="KW-0732">Signal</keyword>
<sequence length="407" mass="45676">MFHVLLLLSLASVVRPQCLSDNDTQYPEPSSDLTGITEFGLDLFKELYDHTTPSNFFFSPYSVWNALILAYFGSQGTTETQLARALYVPDKVSTLYNWRKLEFLYEIRGINNSDYTFNLANRAFFDNSVPLRTCMESILFNEIEKVDFTDTIGSAETINNWVSNVTKYRIKKLVSSDDLSNANMVLSNAAFFKGMWLSQFKQAATTKKLFFISRDEYTFVDMMVQKGSFAHGVSEELGAHILELPYTGDAMSMFILLPPFISGEPGFNAMVQSLNSSTLRNAMDYMRRMEVHVELPKFKMEEVIGNELMMGLSNMGISDLFDANLANLTGFSAEGGLSVGASMHKAFVEVNEEGTEAAAATAFISARILRHDSPASFACNHPFVFFIHDNLTKNIIFIGAYKNPKTE</sequence>
<evidence type="ECO:0000256" key="3">
    <source>
        <dbReference type="ARBA" id="ARBA00022525"/>
    </source>
</evidence>
<evidence type="ECO:0000259" key="10">
    <source>
        <dbReference type="SMART" id="SM00093"/>
    </source>
</evidence>
<keyword evidence="3" id="KW-0964">Secreted</keyword>
<evidence type="ECO:0000256" key="2">
    <source>
        <dbReference type="ARBA" id="ARBA00009500"/>
    </source>
</evidence>
<protein>
    <recommendedName>
        <fullName evidence="10">Serpin domain-containing protein</fullName>
    </recommendedName>
</protein>
<dbReference type="SUPFAM" id="SSF56574">
    <property type="entry name" value="Serpins"/>
    <property type="match status" value="1"/>
</dbReference>
<feature type="non-terminal residue" evidence="11">
    <location>
        <position position="407"/>
    </location>
</feature>
<feature type="domain" description="Serpin" evidence="10">
    <location>
        <begin position="41"/>
        <end position="404"/>
    </location>
</feature>
<reference evidence="11 12" key="1">
    <citation type="submission" date="2024-05" db="EMBL/GenBank/DDBJ databases">
        <authorList>
            <person name="Wallberg A."/>
        </authorList>
    </citation>
    <scope>NUCLEOTIDE SEQUENCE [LARGE SCALE GENOMIC DNA]</scope>
</reference>
<keyword evidence="7" id="KW-0325">Glycoprotein</keyword>
<dbReference type="InterPro" id="IPR023795">
    <property type="entry name" value="Serpin_CS"/>
</dbReference>
<evidence type="ECO:0000256" key="4">
    <source>
        <dbReference type="ARBA" id="ARBA00022690"/>
    </source>
</evidence>
<evidence type="ECO:0000313" key="12">
    <source>
        <dbReference type="Proteomes" id="UP001497623"/>
    </source>
</evidence>
<dbReference type="InterPro" id="IPR042178">
    <property type="entry name" value="Serpin_sf_1"/>
</dbReference>
<dbReference type="Pfam" id="PF00079">
    <property type="entry name" value="Serpin"/>
    <property type="match status" value="1"/>
</dbReference>
<keyword evidence="12" id="KW-1185">Reference proteome</keyword>
<evidence type="ECO:0000256" key="8">
    <source>
        <dbReference type="RuleBase" id="RU000411"/>
    </source>
</evidence>
<dbReference type="InterPro" id="IPR023796">
    <property type="entry name" value="Serpin_dom"/>
</dbReference>
<dbReference type="PANTHER" id="PTHR11461">
    <property type="entry name" value="SERINE PROTEASE INHIBITOR, SERPIN"/>
    <property type="match status" value="1"/>
</dbReference>
<dbReference type="Gene3D" id="3.30.497.10">
    <property type="entry name" value="Antithrombin, subunit I, domain 2"/>
    <property type="match status" value="1"/>
</dbReference>
<dbReference type="SMART" id="SM00093">
    <property type="entry name" value="SERPIN"/>
    <property type="match status" value="1"/>
</dbReference>
<evidence type="ECO:0000256" key="6">
    <source>
        <dbReference type="ARBA" id="ARBA00022900"/>
    </source>
</evidence>
<dbReference type="CDD" id="cd19594">
    <property type="entry name" value="serpin_crustaceans_chelicerates_insects"/>
    <property type="match status" value="1"/>
</dbReference>
<comment type="subcellular location">
    <subcellularLocation>
        <location evidence="1">Secreted</location>
    </subcellularLocation>
</comment>
<accession>A0AAV2PRS4</accession>
<name>A0AAV2PRS4_MEGNR</name>
<dbReference type="GO" id="GO:0005615">
    <property type="term" value="C:extracellular space"/>
    <property type="evidence" value="ECO:0007669"/>
    <property type="project" value="InterPro"/>
</dbReference>
<dbReference type="InterPro" id="IPR036186">
    <property type="entry name" value="Serpin_sf"/>
</dbReference>
<gene>
    <name evidence="11" type="ORF">MNOR_LOCUS3063</name>
</gene>
<dbReference type="Proteomes" id="UP001497623">
    <property type="component" value="Unassembled WGS sequence"/>
</dbReference>
<evidence type="ECO:0000313" key="11">
    <source>
        <dbReference type="EMBL" id="CAL4063085.1"/>
    </source>
</evidence>
<dbReference type="PANTHER" id="PTHR11461:SF278">
    <property type="entry name" value="SERINE PROTEASE INHIBITOR 88EA"/>
    <property type="match status" value="1"/>
</dbReference>
<feature type="signal peptide" evidence="9">
    <location>
        <begin position="1"/>
        <end position="16"/>
    </location>
</feature>
<comment type="caution">
    <text evidence="11">The sequence shown here is derived from an EMBL/GenBank/DDBJ whole genome shotgun (WGS) entry which is preliminary data.</text>
</comment>
<keyword evidence="6" id="KW-0722">Serine protease inhibitor</keyword>
<dbReference type="AlphaFoldDB" id="A0AAV2PRS4"/>
<evidence type="ECO:0000256" key="7">
    <source>
        <dbReference type="ARBA" id="ARBA00023180"/>
    </source>
</evidence>
<feature type="chain" id="PRO_5043528150" description="Serpin domain-containing protein" evidence="9">
    <location>
        <begin position="17"/>
        <end position="407"/>
    </location>
</feature>
<evidence type="ECO:0000256" key="9">
    <source>
        <dbReference type="SAM" id="SignalP"/>
    </source>
</evidence>
<dbReference type="FunFam" id="2.30.39.10:FF:000030">
    <property type="entry name" value="Serpin 2"/>
    <property type="match status" value="1"/>
</dbReference>
<proteinExistence type="inferred from homology"/>
<keyword evidence="4" id="KW-0646">Protease inhibitor</keyword>
<evidence type="ECO:0000256" key="5">
    <source>
        <dbReference type="ARBA" id="ARBA00022729"/>
    </source>
</evidence>
<dbReference type="InterPro" id="IPR000215">
    <property type="entry name" value="Serpin_fam"/>
</dbReference>
<evidence type="ECO:0000256" key="1">
    <source>
        <dbReference type="ARBA" id="ARBA00004613"/>
    </source>
</evidence>